<dbReference type="OrthoDB" id="9793162at2"/>
<feature type="domain" description="Endonuclease/exonuclease/phosphatase" evidence="1">
    <location>
        <begin position="23"/>
        <end position="265"/>
    </location>
</feature>
<accession>A0A4Q1KFJ5</accession>
<keyword evidence="2" id="KW-0269">Exonuclease</keyword>
<dbReference type="InterPro" id="IPR005135">
    <property type="entry name" value="Endo/exonuclease/phosphatase"/>
</dbReference>
<name>A0A4Q1KFJ5_9FLAO</name>
<keyword evidence="3" id="KW-1185">Reference proteome</keyword>
<gene>
    <name evidence="2" type="ORF">EQG61_03575</name>
</gene>
<dbReference type="GO" id="GO:0004519">
    <property type="term" value="F:endonuclease activity"/>
    <property type="evidence" value="ECO:0007669"/>
    <property type="project" value="UniProtKB-KW"/>
</dbReference>
<proteinExistence type="predicted"/>
<dbReference type="GO" id="GO:0000175">
    <property type="term" value="F:3'-5'-RNA exonuclease activity"/>
    <property type="evidence" value="ECO:0007669"/>
    <property type="project" value="TreeGrafter"/>
</dbReference>
<dbReference type="Gene3D" id="3.60.10.10">
    <property type="entry name" value="Endonuclease/exonuclease/phosphatase"/>
    <property type="match status" value="1"/>
</dbReference>
<dbReference type="PANTHER" id="PTHR12121">
    <property type="entry name" value="CARBON CATABOLITE REPRESSOR PROTEIN 4"/>
    <property type="match status" value="1"/>
</dbReference>
<dbReference type="EMBL" id="SBKN01000001">
    <property type="protein sequence ID" value="RXR24538.1"/>
    <property type="molecule type" value="Genomic_DNA"/>
</dbReference>
<dbReference type="InterPro" id="IPR036691">
    <property type="entry name" value="Endo/exonu/phosph_ase_sf"/>
</dbReference>
<evidence type="ECO:0000259" key="1">
    <source>
        <dbReference type="Pfam" id="PF03372"/>
    </source>
</evidence>
<dbReference type="Proteomes" id="UP000289857">
    <property type="component" value="Unassembled WGS sequence"/>
</dbReference>
<sequence>MKKISFLLIFFSLWGNSQTLNVMTYNIRLDVASDGLNAWNYRKDFMGEQIRNANPDIIGFQEALPHQVDDLAERLPNYQRSGIGRESNGTGEASCIFFNQSKFQLEKEATFWLSETPNIVSKGWDAACNRVCSYVLLKDVKTQKSFWVFNTHLDHMGEMARDNGIQLILKTIAEQNTQDLPVLFMGDLNTLPSSNRIAEVKKHLNDSYDINPKLKSGPESTFNGFKYNYNPQERIDYIFVSPKKCTIKQYSVLVTEHEKRFPSDHFPVWIQIELNQ</sequence>
<organism evidence="2 3">
    <name type="scientific">Flavobacterium stagni</name>
    <dbReference type="NCBI Taxonomy" id="2506421"/>
    <lineage>
        <taxon>Bacteria</taxon>
        <taxon>Pseudomonadati</taxon>
        <taxon>Bacteroidota</taxon>
        <taxon>Flavobacteriia</taxon>
        <taxon>Flavobacteriales</taxon>
        <taxon>Flavobacteriaceae</taxon>
        <taxon>Flavobacterium</taxon>
    </lineage>
</organism>
<comment type="caution">
    <text evidence="2">The sequence shown here is derived from an EMBL/GenBank/DDBJ whole genome shotgun (WGS) entry which is preliminary data.</text>
</comment>
<dbReference type="SUPFAM" id="SSF56219">
    <property type="entry name" value="DNase I-like"/>
    <property type="match status" value="1"/>
</dbReference>
<protein>
    <submittedName>
        <fullName evidence="2">Endonuclease/exonuclease/phosphatase family protein</fullName>
    </submittedName>
</protein>
<dbReference type="InterPro" id="IPR050410">
    <property type="entry name" value="CCR4/nocturin_mRNA_transcr"/>
</dbReference>
<dbReference type="CDD" id="cd09083">
    <property type="entry name" value="EEP-1"/>
    <property type="match status" value="1"/>
</dbReference>
<dbReference type="PANTHER" id="PTHR12121:SF36">
    <property type="entry name" value="ENDONUCLEASE_EXONUCLEASE_PHOSPHATASE DOMAIN-CONTAINING PROTEIN"/>
    <property type="match status" value="1"/>
</dbReference>
<keyword evidence="2" id="KW-0255">Endonuclease</keyword>
<reference evidence="3" key="1">
    <citation type="submission" date="2019-01" db="EMBL/GenBank/DDBJ databases">
        <title>Cytophagaceae bacterium strain CAR-16.</title>
        <authorList>
            <person name="Chen W.-M."/>
        </authorList>
    </citation>
    <scope>NUCLEOTIDE SEQUENCE [LARGE SCALE GENOMIC DNA]</scope>
    <source>
        <strain evidence="3">WWJ-16</strain>
    </source>
</reference>
<evidence type="ECO:0000313" key="3">
    <source>
        <dbReference type="Proteomes" id="UP000289857"/>
    </source>
</evidence>
<dbReference type="Pfam" id="PF03372">
    <property type="entry name" value="Exo_endo_phos"/>
    <property type="match status" value="1"/>
</dbReference>
<keyword evidence="2" id="KW-0378">Hydrolase</keyword>
<dbReference type="AlphaFoldDB" id="A0A4Q1KFJ5"/>
<keyword evidence="2" id="KW-0540">Nuclease</keyword>
<evidence type="ECO:0000313" key="2">
    <source>
        <dbReference type="EMBL" id="RXR24538.1"/>
    </source>
</evidence>